<evidence type="ECO:0000313" key="9">
    <source>
        <dbReference type="Proteomes" id="UP000064912"/>
    </source>
</evidence>
<dbReference type="PANTHER" id="PTHR10283">
    <property type="entry name" value="SOLUTE CARRIER FAMILY 13 MEMBER"/>
    <property type="match status" value="1"/>
</dbReference>
<dbReference type="NCBIfam" id="TIGR00785">
    <property type="entry name" value="dass"/>
    <property type="match status" value="1"/>
</dbReference>
<sequence length="502" mass="54166">MPVPVPETRTETAAGPSPKGPGPDKDRKDTLLRRYGIFLAAAVFLALYLMPNPAGLEPEGQKALAVFCGALTLWVAGTIPIYLTSMIAIIALALTGTVGEKTAFGTLGFNVIWLMVAAFVLTSAMVKSDLARRFALWMVTRFGGTPTRTLAILVLINFVIVFFIPSTTARASLMVPICIILLEIYRAVPGKSNFGKLMMLLGVQADALATSGVMTGTAANMIAVQFIYDQAGGEIGYMDWLLAGMPMAMMSMCLTFLVGLRLFRFSDEIDFSHGMSKLEEQHRSLGPISLAEKKAMAIFALTVTLWATADYQEIWFDGFSISIYVTAVIAAVLCLMPRVGLLEWKEANIKWDLMIFAAGAYAAGNALESTGGAEWMIGGLVRGLGIETMSTAAVYVVVIFLSMFSHMVFTSKTVRTTILIPSIIALAQTLGLNPVTLALAASFTLTYTITLPPHSKVNTLYFATGYFSVLEQLKYGIVTCLIGGTVISVAVFTWFKLLGYGL</sequence>
<dbReference type="PIRSF" id="PIRSF002457">
    <property type="entry name" value="DASS"/>
    <property type="match status" value="1"/>
</dbReference>
<proteinExistence type="inferred from homology"/>
<keyword evidence="3 7" id="KW-0812">Transmembrane</keyword>
<organism evidence="8 9">
    <name type="scientific">Rhodovulum sulfidophilum</name>
    <name type="common">Rhodobacter sulfidophilus</name>
    <dbReference type="NCBI Taxonomy" id="35806"/>
    <lineage>
        <taxon>Bacteria</taxon>
        <taxon>Pseudomonadati</taxon>
        <taxon>Pseudomonadota</taxon>
        <taxon>Alphaproteobacteria</taxon>
        <taxon>Rhodobacterales</taxon>
        <taxon>Paracoccaceae</taxon>
        <taxon>Rhodovulum</taxon>
    </lineage>
</organism>
<feature type="transmembrane region" description="Helical" evidence="7">
    <location>
        <begin position="353"/>
        <end position="372"/>
    </location>
</feature>
<dbReference type="GO" id="GO:0005886">
    <property type="term" value="C:plasma membrane"/>
    <property type="evidence" value="ECO:0007669"/>
    <property type="project" value="TreeGrafter"/>
</dbReference>
<evidence type="ECO:0000256" key="7">
    <source>
        <dbReference type="SAM" id="Phobius"/>
    </source>
</evidence>
<feature type="transmembrane region" description="Helical" evidence="7">
    <location>
        <begin position="107"/>
        <end position="126"/>
    </location>
</feature>
<comment type="subcellular location">
    <subcellularLocation>
        <location evidence="1">Membrane</location>
        <topology evidence="1">Multi-pass membrane protein</topology>
    </subcellularLocation>
</comment>
<dbReference type="Proteomes" id="UP000064912">
    <property type="component" value="Chromosome"/>
</dbReference>
<dbReference type="RefSeq" id="WP_202253735.1">
    <property type="nucleotide sequence ID" value="NZ_JAESJG010000203.1"/>
</dbReference>
<dbReference type="AlphaFoldDB" id="A0A0D6AZF0"/>
<feature type="transmembrane region" description="Helical" evidence="7">
    <location>
        <begin position="147"/>
        <end position="165"/>
    </location>
</feature>
<dbReference type="InterPro" id="IPR030676">
    <property type="entry name" value="CitT-rel"/>
</dbReference>
<accession>A0A0D6AZF0</accession>
<keyword evidence="4 7" id="KW-1133">Transmembrane helix</keyword>
<evidence type="ECO:0000256" key="4">
    <source>
        <dbReference type="ARBA" id="ARBA00022989"/>
    </source>
</evidence>
<evidence type="ECO:0000256" key="6">
    <source>
        <dbReference type="SAM" id="MobiDB-lite"/>
    </source>
</evidence>
<dbReference type="PATRIC" id="fig|35806.4.peg.1132"/>
<feature type="transmembrane region" description="Helical" evidence="7">
    <location>
        <begin position="392"/>
        <end position="409"/>
    </location>
</feature>
<feature type="transmembrane region" description="Helical" evidence="7">
    <location>
        <begin position="208"/>
        <end position="228"/>
    </location>
</feature>
<dbReference type="eggNOG" id="COG0471">
    <property type="taxonomic scope" value="Bacteria"/>
</dbReference>
<reference evidence="8 9" key="1">
    <citation type="submission" date="2015-02" db="EMBL/GenBank/DDBJ databases">
        <title>Genome sequene of Rhodovulum sulfidophilum DSM 2351.</title>
        <authorList>
            <person name="Nagao N."/>
        </authorList>
    </citation>
    <scope>NUCLEOTIDE SEQUENCE [LARGE SCALE GENOMIC DNA]</scope>
    <source>
        <strain evidence="8 9">DSM 2351</strain>
    </source>
</reference>
<evidence type="ECO:0000313" key="8">
    <source>
        <dbReference type="EMBL" id="BAQ68268.1"/>
    </source>
</evidence>
<evidence type="ECO:0000256" key="5">
    <source>
        <dbReference type="ARBA" id="ARBA00023136"/>
    </source>
</evidence>
<feature type="transmembrane region" description="Helical" evidence="7">
    <location>
        <begin position="171"/>
        <end position="188"/>
    </location>
</feature>
<feature type="transmembrane region" description="Helical" evidence="7">
    <location>
        <begin position="430"/>
        <end position="450"/>
    </location>
</feature>
<feature type="transmembrane region" description="Helical" evidence="7">
    <location>
        <begin position="32"/>
        <end position="51"/>
    </location>
</feature>
<evidence type="ECO:0000256" key="1">
    <source>
        <dbReference type="ARBA" id="ARBA00004141"/>
    </source>
</evidence>
<dbReference type="InterPro" id="IPR001898">
    <property type="entry name" value="SLC13A/DASS"/>
</dbReference>
<feature type="region of interest" description="Disordered" evidence="6">
    <location>
        <begin position="1"/>
        <end position="26"/>
    </location>
</feature>
<feature type="transmembrane region" description="Helical" evidence="7">
    <location>
        <begin position="475"/>
        <end position="495"/>
    </location>
</feature>
<dbReference type="Pfam" id="PF00939">
    <property type="entry name" value="Na_sulph_symp"/>
    <property type="match status" value="1"/>
</dbReference>
<dbReference type="KEGG" id="rsu:NHU_01104"/>
<feature type="transmembrane region" description="Helical" evidence="7">
    <location>
        <begin position="240"/>
        <end position="263"/>
    </location>
</feature>
<keyword evidence="5 7" id="KW-0472">Membrane</keyword>
<dbReference type="GO" id="GO:0022857">
    <property type="term" value="F:transmembrane transporter activity"/>
    <property type="evidence" value="ECO:0007669"/>
    <property type="project" value="InterPro"/>
</dbReference>
<feature type="transmembrane region" description="Helical" evidence="7">
    <location>
        <begin position="321"/>
        <end position="341"/>
    </location>
</feature>
<evidence type="ECO:0000256" key="3">
    <source>
        <dbReference type="ARBA" id="ARBA00022692"/>
    </source>
</evidence>
<dbReference type="EMBL" id="AP014800">
    <property type="protein sequence ID" value="BAQ68268.1"/>
    <property type="molecule type" value="Genomic_DNA"/>
</dbReference>
<evidence type="ECO:0000256" key="2">
    <source>
        <dbReference type="ARBA" id="ARBA00007349"/>
    </source>
</evidence>
<name>A0A0D6AZF0_RHOSU</name>
<feature type="transmembrane region" description="Helical" evidence="7">
    <location>
        <begin position="63"/>
        <end position="95"/>
    </location>
</feature>
<comment type="similarity">
    <text evidence="2">Belongs to the SLC13A/DASS transporter (TC 2.A.47) family. DIT1 subfamily.</text>
</comment>
<gene>
    <name evidence="8" type="ORF">NHU_01104</name>
</gene>
<protein>
    <submittedName>
        <fullName evidence="8">Permease</fullName>
    </submittedName>
</protein>